<dbReference type="PROSITE" id="PS00678">
    <property type="entry name" value="WD_REPEATS_1"/>
    <property type="match status" value="1"/>
</dbReference>
<dbReference type="GeneTree" id="ENSGT00940000156606"/>
<feature type="repeat" description="WD" evidence="8">
    <location>
        <begin position="448"/>
        <end position="480"/>
    </location>
</feature>
<reference evidence="13" key="1">
    <citation type="submission" date="2012-01" db="EMBL/GenBank/DDBJ databases">
        <title>The Genome Sequence of Oreochromis niloticus (Nile Tilapia).</title>
        <authorList>
            <consortium name="Broad Institute Genome Assembly Team"/>
            <consortium name="Broad Institute Sequencing Platform"/>
            <person name="Di Palma F."/>
            <person name="Johnson J."/>
            <person name="Lander E.S."/>
            <person name="Lindblad-Toh K."/>
        </authorList>
    </citation>
    <scope>NUCLEOTIDE SEQUENCE [LARGE SCALE GENOMIC DNA]</scope>
</reference>
<keyword evidence="13" id="KW-1185">Reference proteome</keyword>
<reference evidence="12" key="2">
    <citation type="submission" date="2025-08" db="UniProtKB">
        <authorList>
            <consortium name="Ensembl"/>
        </authorList>
    </citation>
    <scope>IDENTIFICATION</scope>
</reference>
<dbReference type="SMART" id="SM00320">
    <property type="entry name" value="WD40"/>
    <property type="match status" value="6"/>
</dbReference>
<dbReference type="SMART" id="SM01167">
    <property type="entry name" value="DUF1900"/>
    <property type="match status" value="2"/>
</dbReference>
<dbReference type="InterPro" id="IPR015048">
    <property type="entry name" value="DUF1899"/>
</dbReference>
<comment type="function">
    <text evidence="7">F-actin regulator involved in anterograde Golgi to endosome transport: upon ubiquitination via 'Lys-33'-linked ubiquitin chains by the BCR(KLHL20) E3 ubiquitin ligase complex, interacts with EPS15 and localizes to the trans-Golgi network, where it promotes actin polymerization, thereby facilitating post-Golgi trafficking. May play a role in the maintenance of the Golgi apparatus morphology.</text>
</comment>
<dbReference type="Pfam" id="PF00400">
    <property type="entry name" value="WD40"/>
    <property type="match status" value="3"/>
</dbReference>
<sequence length="749" mass="82016">HIKASSKLVAFNTEQAGKTIKVWQNSNIPLYNLVTDMDFSPFDESLLATCSVDETVKLWRLCDLAQEQSSSPELTLRSGQGRLELVLFHPTSSGLLAVGTTKSAQIWDTNCQEAPLAVCSVSMRSREVRLWDSRKLSSSLSSVSLGTSSGRLSYPDPSLLLILTSIVSHCLTDTSTKGIALVPKLALDVMSCEVVRVLQLTDSCIVPISYQVPRKNSGHEFHDDLYPDTVGTTPAMSAEEWWKGGNKQDQARDCSTSSSPLSTPSSSAAPSRSPSSTSGLSSGPTSKFRHIQGTVMHRDTHITNIRGLNLTTPGECDGFCVNRQRVAVPLAIAGGQIAVFERSQPGKLPDTALPTIQNSVNVADFAWDPFDTHRLAVAGDDAKIRVWQVPEGGLKETLTEPKIIMQGHTEKIYSIKFHPLASGVLVSSSYDLTVRLWNLETGKQVKVLDGHQDQVFGMAWSPDGKLLATVCKDGKVRIYDPRKSTSPLQEGPGPEGHRGARVVWVCDGKYLLVSGFDSRSERGLYLYSASSLSSGAVSSVPVNVSPSTLIPYYDPDTSVVILTGKGDTRVYIYEIFPEDPYFIECSSFNSPEPHKGLAFLPKTECNVRDVEVAVGLMLTKTTIEPVAFKVPRVKKEFFQDDVYSDTAVWWEPALTGSAWLSGSNGLHKKISLKPKDMTPVSEAPKEAPVRKYLPSSVYLEEKTDEQKKDELLNAMVAKLGNMDDPLPQESFEGVDEDEWVSECDQNMNV</sequence>
<dbReference type="SUPFAM" id="SSF50978">
    <property type="entry name" value="WD40 repeat-like"/>
    <property type="match status" value="1"/>
</dbReference>
<dbReference type="InterPro" id="IPR015943">
    <property type="entry name" value="WD40/YVTN_repeat-like_dom_sf"/>
</dbReference>
<dbReference type="GO" id="GO:0003779">
    <property type="term" value="F:actin binding"/>
    <property type="evidence" value="ECO:0007669"/>
    <property type="project" value="UniProtKB-KW"/>
</dbReference>
<comment type="subcellular location">
    <subcellularLocation>
        <location evidence="1">Cytoplasm</location>
    </subcellularLocation>
</comment>
<evidence type="ECO:0000256" key="8">
    <source>
        <dbReference type="PROSITE-ProRule" id="PRU00221"/>
    </source>
</evidence>
<gene>
    <name evidence="12" type="primary">CORO7</name>
    <name evidence="12" type="synonym">LOC100704978</name>
</gene>
<dbReference type="SMART" id="SM01166">
    <property type="entry name" value="DUF1899"/>
    <property type="match status" value="1"/>
</dbReference>
<feature type="domain" description="DUF1899" evidence="11">
    <location>
        <begin position="281"/>
        <end position="346"/>
    </location>
</feature>
<reference evidence="12" key="3">
    <citation type="submission" date="2025-09" db="UniProtKB">
        <authorList>
            <consortium name="Ensembl"/>
        </authorList>
    </citation>
    <scope>IDENTIFICATION</scope>
</reference>
<evidence type="ECO:0000256" key="9">
    <source>
        <dbReference type="RuleBase" id="RU280818"/>
    </source>
</evidence>
<dbReference type="Proteomes" id="UP000005207">
    <property type="component" value="Linkage group LG4"/>
</dbReference>
<evidence type="ECO:0000256" key="4">
    <source>
        <dbReference type="ARBA" id="ARBA00022574"/>
    </source>
</evidence>
<feature type="region of interest" description="Disordered" evidence="10">
    <location>
        <begin position="242"/>
        <end position="287"/>
    </location>
</feature>
<organism evidence="12 13">
    <name type="scientific">Oreochromis niloticus</name>
    <name type="common">Nile tilapia</name>
    <name type="synonym">Tilapia nilotica</name>
    <dbReference type="NCBI Taxonomy" id="8128"/>
    <lineage>
        <taxon>Eukaryota</taxon>
        <taxon>Metazoa</taxon>
        <taxon>Chordata</taxon>
        <taxon>Craniata</taxon>
        <taxon>Vertebrata</taxon>
        <taxon>Euteleostomi</taxon>
        <taxon>Actinopterygii</taxon>
        <taxon>Neopterygii</taxon>
        <taxon>Teleostei</taxon>
        <taxon>Neoteleostei</taxon>
        <taxon>Acanthomorphata</taxon>
        <taxon>Ovalentaria</taxon>
        <taxon>Cichlomorphae</taxon>
        <taxon>Cichliformes</taxon>
        <taxon>Cichlidae</taxon>
        <taxon>African cichlids</taxon>
        <taxon>Pseudocrenilabrinae</taxon>
        <taxon>Oreochromini</taxon>
        <taxon>Oreochromis</taxon>
    </lineage>
</organism>
<evidence type="ECO:0000256" key="7">
    <source>
        <dbReference type="ARBA" id="ARBA00024838"/>
    </source>
</evidence>
<keyword evidence="3" id="KW-0963">Cytoplasm</keyword>
<dbReference type="Gene3D" id="2.130.10.10">
    <property type="entry name" value="YVTN repeat-like/Quinoprotein amine dehydrogenase"/>
    <property type="match status" value="3"/>
</dbReference>
<dbReference type="FunFam" id="2.130.10.10:FF:000076">
    <property type="entry name" value="Coronin"/>
    <property type="match status" value="1"/>
</dbReference>
<dbReference type="PANTHER" id="PTHR10856:SF20">
    <property type="entry name" value="CORONIN-7"/>
    <property type="match status" value="1"/>
</dbReference>
<dbReference type="Pfam" id="PF08953">
    <property type="entry name" value="DUF1899"/>
    <property type="match status" value="1"/>
</dbReference>
<dbReference type="GO" id="GO:0005737">
    <property type="term" value="C:cytoplasm"/>
    <property type="evidence" value="ECO:0007669"/>
    <property type="project" value="UniProtKB-SubCell"/>
</dbReference>
<evidence type="ECO:0000256" key="1">
    <source>
        <dbReference type="ARBA" id="ARBA00004496"/>
    </source>
</evidence>
<dbReference type="AlphaFoldDB" id="A0A669DFI2"/>
<evidence type="ECO:0000256" key="2">
    <source>
        <dbReference type="ARBA" id="ARBA00009482"/>
    </source>
</evidence>
<dbReference type="PANTHER" id="PTHR10856">
    <property type="entry name" value="CORONIN"/>
    <property type="match status" value="1"/>
</dbReference>
<dbReference type="InterPro" id="IPR015505">
    <property type="entry name" value="Coronin"/>
</dbReference>
<feature type="repeat" description="WD" evidence="8">
    <location>
        <begin position="405"/>
        <end position="447"/>
    </location>
</feature>
<keyword evidence="4 8" id="KW-0853">WD repeat</keyword>
<protein>
    <recommendedName>
        <fullName evidence="9">Coronin</fullName>
    </recommendedName>
</protein>
<evidence type="ECO:0000256" key="10">
    <source>
        <dbReference type="SAM" id="MobiDB-lite"/>
    </source>
</evidence>
<dbReference type="Ensembl" id="ENSONIT00000057677.1">
    <property type="protein sequence ID" value="ENSONIP00000058298.1"/>
    <property type="gene ID" value="ENSONIG00000005200.2"/>
</dbReference>
<dbReference type="SUPFAM" id="SSF50998">
    <property type="entry name" value="Quinoprotein alcohol dehydrogenase-like"/>
    <property type="match status" value="1"/>
</dbReference>
<dbReference type="InterPro" id="IPR001680">
    <property type="entry name" value="WD40_rpt"/>
</dbReference>
<dbReference type="InterPro" id="IPR036322">
    <property type="entry name" value="WD40_repeat_dom_sf"/>
</dbReference>
<feature type="compositionally biased region" description="Low complexity" evidence="10">
    <location>
        <begin position="255"/>
        <end position="286"/>
    </location>
</feature>
<evidence type="ECO:0000313" key="12">
    <source>
        <dbReference type="Ensembl" id="ENSONIP00000058298.1"/>
    </source>
</evidence>
<comment type="similarity">
    <text evidence="2 9">Belongs to the WD repeat coronin family.</text>
</comment>
<dbReference type="PROSITE" id="PS50082">
    <property type="entry name" value="WD_REPEATS_2"/>
    <property type="match status" value="2"/>
</dbReference>
<keyword evidence="5 9" id="KW-0677">Repeat</keyword>
<dbReference type="InterPro" id="IPR011047">
    <property type="entry name" value="Quinoprotein_ADH-like_sf"/>
</dbReference>
<evidence type="ECO:0000256" key="5">
    <source>
        <dbReference type="ARBA" id="ARBA00022737"/>
    </source>
</evidence>
<proteinExistence type="inferred from homology"/>
<keyword evidence="6" id="KW-0009">Actin-binding</keyword>
<evidence type="ECO:0000256" key="3">
    <source>
        <dbReference type="ARBA" id="ARBA00022490"/>
    </source>
</evidence>
<dbReference type="Pfam" id="PF16300">
    <property type="entry name" value="WD40_4"/>
    <property type="match status" value="2"/>
</dbReference>
<dbReference type="InterPro" id="IPR019775">
    <property type="entry name" value="WD40_repeat_CS"/>
</dbReference>
<dbReference type="GO" id="GO:0030036">
    <property type="term" value="P:actin cytoskeleton organization"/>
    <property type="evidence" value="ECO:0007669"/>
    <property type="project" value="UniProtKB-ARBA"/>
</dbReference>
<name>A0A669DFI2_ORENI</name>
<evidence type="ECO:0000259" key="11">
    <source>
        <dbReference type="SMART" id="SM01166"/>
    </source>
</evidence>
<accession>A0A669DFI2</accession>
<dbReference type="PROSITE" id="PS50294">
    <property type="entry name" value="WD_REPEATS_REGION"/>
    <property type="match status" value="2"/>
</dbReference>
<evidence type="ECO:0000313" key="13">
    <source>
        <dbReference type="Proteomes" id="UP000005207"/>
    </source>
</evidence>
<evidence type="ECO:0000256" key="6">
    <source>
        <dbReference type="ARBA" id="ARBA00023203"/>
    </source>
</evidence>